<dbReference type="RefSeq" id="WP_251936602.1">
    <property type="nucleotide sequence ID" value="NZ_CP098747.1"/>
</dbReference>
<gene>
    <name evidence="2" type="ORF">NBZ79_06570</name>
</gene>
<keyword evidence="1" id="KW-1133">Transmembrane helix</keyword>
<keyword evidence="3" id="KW-1185">Reference proteome</keyword>
<protein>
    <submittedName>
        <fullName evidence="2">Uncharacterized protein</fullName>
    </submittedName>
</protein>
<keyword evidence="1" id="KW-0812">Transmembrane</keyword>
<feature type="transmembrane region" description="Helical" evidence="1">
    <location>
        <begin position="57"/>
        <end position="80"/>
    </location>
</feature>
<evidence type="ECO:0000313" key="3">
    <source>
        <dbReference type="Proteomes" id="UP001056291"/>
    </source>
</evidence>
<dbReference type="Proteomes" id="UP001056291">
    <property type="component" value="Chromosome"/>
</dbReference>
<keyword evidence="1" id="KW-0472">Membrane</keyword>
<evidence type="ECO:0000313" key="2">
    <source>
        <dbReference type="EMBL" id="USG62639.1"/>
    </source>
</evidence>
<feature type="transmembrane region" description="Helical" evidence="1">
    <location>
        <begin position="6"/>
        <end position="26"/>
    </location>
</feature>
<accession>A0ABY4W760</accession>
<organism evidence="2 3">
    <name type="scientific">Sneathiella marina</name>
    <dbReference type="NCBI Taxonomy" id="2950108"/>
    <lineage>
        <taxon>Bacteria</taxon>
        <taxon>Pseudomonadati</taxon>
        <taxon>Pseudomonadota</taxon>
        <taxon>Alphaproteobacteria</taxon>
        <taxon>Sneathiellales</taxon>
        <taxon>Sneathiellaceae</taxon>
        <taxon>Sneathiella</taxon>
    </lineage>
</organism>
<sequence>MTCRLMVITFAVLYAVAISLFLVGTFDWFELQTGPLAGLLLIPLGLPWSLIEAPDAIRLPLGIGAPFLNLVILWVACRLIRKRNL</sequence>
<name>A0ABY4W760_9PROT</name>
<dbReference type="EMBL" id="CP098747">
    <property type="protein sequence ID" value="USG62639.1"/>
    <property type="molecule type" value="Genomic_DNA"/>
</dbReference>
<reference evidence="2" key="1">
    <citation type="submission" date="2022-06" db="EMBL/GenBank/DDBJ databases">
        <title>Sneathiella actinostolidae sp. nov., isolated from a sea anemonein the Western Pacific Ocean.</title>
        <authorList>
            <person name="Wei M.J."/>
        </authorList>
    </citation>
    <scope>NUCLEOTIDE SEQUENCE</scope>
    <source>
        <strain evidence="2">PHK-P5</strain>
    </source>
</reference>
<proteinExistence type="predicted"/>
<evidence type="ECO:0000256" key="1">
    <source>
        <dbReference type="SAM" id="Phobius"/>
    </source>
</evidence>